<gene>
    <name evidence="2" type="ORF">PAXINDRAFT_171620</name>
</gene>
<evidence type="ECO:0000313" key="2">
    <source>
        <dbReference type="EMBL" id="KIJ11791.1"/>
    </source>
</evidence>
<name>A0A0C9TWT5_PAXIN</name>
<sequence>MIPVAVVELSGTGCIVTGGEESVAEMGRQELERSKQARACFDDGVLDDNVHRVCPGGGSPYKDGHKQGSGRDSAVDGSLSEEIWQV</sequence>
<evidence type="ECO:0000256" key="1">
    <source>
        <dbReference type="SAM" id="MobiDB-lite"/>
    </source>
</evidence>
<dbReference type="EMBL" id="KN819373">
    <property type="protein sequence ID" value="KIJ11791.1"/>
    <property type="molecule type" value="Genomic_DNA"/>
</dbReference>
<organism evidence="2 3">
    <name type="scientific">Paxillus involutus ATCC 200175</name>
    <dbReference type="NCBI Taxonomy" id="664439"/>
    <lineage>
        <taxon>Eukaryota</taxon>
        <taxon>Fungi</taxon>
        <taxon>Dikarya</taxon>
        <taxon>Basidiomycota</taxon>
        <taxon>Agaricomycotina</taxon>
        <taxon>Agaricomycetes</taxon>
        <taxon>Agaricomycetidae</taxon>
        <taxon>Boletales</taxon>
        <taxon>Paxilineae</taxon>
        <taxon>Paxillaceae</taxon>
        <taxon>Paxillus</taxon>
    </lineage>
</organism>
<proteinExistence type="predicted"/>
<evidence type="ECO:0000313" key="3">
    <source>
        <dbReference type="Proteomes" id="UP000053647"/>
    </source>
</evidence>
<feature type="region of interest" description="Disordered" evidence="1">
    <location>
        <begin position="55"/>
        <end position="86"/>
    </location>
</feature>
<keyword evidence="3" id="KW-1185">Reference proteome</keyword>
<dbReference type="Proteomes" id="UP000053647">
    <property type="component" value="Unassembled WGS sequence"/>
</dbReference>
<dbReference type="AlphaFoldDB" id="A0A0C9TWT5"/>
<reference evidence="2 3" key="1">
    <citation type="submission" date="2014-06" db="EMBL/GenBank/DDBJ databases">
        <authorList>
            <consortium name="DOE Joint Genome Institute"/>
            <person name="Kuo A."/>
            <person name="Kohler A."/>
            <person name="Nagy L.G."/>
            <person name="Floudas D."/>
            <person name="Copeland A."/>
            <person name="Barry K.W."/>
            <person name="Cichocki N."/>
            <person name="Veneault-Fourrey C."/>
            <person name="LaButti K."/>
            <person name="Lindquist E.A."/>
            <person name="Lipzen A."/>
            <person name="Lundell T."/>
            <person name="Morin E."/>
            <person name="Murat C."/>
            <person name="Sun H."/>
            <person name="Tunlid A."/>
            <person name="Henrissat B."/>
            <person name="Grigoriev I.V."/>
            <person name="Hibbett D.S."/>
            <person name="Martin F."/>
            <person name="Nordberg H.P."/>
            <person name="Cantor M.N."/>
            <person name="Hua S.X."/>
        </authorList>
    </citation>
    <scope>NUCLEOTIDE SEQUENCE [LARGE SCALE GENOMIC DNA]</scope>
    <source>
        <strain evidence="2 3">ATCC 200175</strain>
    </source>
</reference>
<protein>
    <submittedName>
        <fullName evidence="2">Uncharacterized protein</fullName>
    </submittedName>
</protein>
<accession>A0A0C9TWT5</accession>
<dbReference type="HOGENOM" id="CLU_2498492_0_0_1"/>
<reference evidence="3" key="2">
    <citation type="submission" date="2015-01" db="EMBL/GenBank/DDBJ databases">
        <title>Evolutionary Origins and Diversification of the Mycorrhizal Mutualists.</title>
        <authorList>
            <consortium name="DOE Joint Genome Institute"/>
            <consortium name="Mycorrhizal Genomics Consortium"/>
            <person name="Kohler A."/>
            <person name="Kuo A."/>
            <person name="Nagy L.G."/>
            <person name="Floudas D."/>
            <person name="Copeland A."/>
            <person name="Barry K.W."/>
            <person name="Cichocki N."/>
            <person name="Veneault-Fourrey C."/>
            <person name="LaButti K."/>
            <person name="Lindquist E.A."/>
            <person name="Lipzen A."/>
            <person name="Lundell T."/>
            <person name="Morin E."/>
            <person name="Murat C."/>
            <person name="Riley R."/>
            <person name="Ohm R."/>
            <person name="Sun H."/>
            <person name="Tunlid A."/>
            <person name="Henrissat B."/>
            <person name="Grigoriev I.V."/>
            <person name="Hibbett D.S."/>
            <person name="Martin F."/>
        </authorList>
    </citation>
    <scope>NUCLEOTIDE SEQUENCE [LARGE SCALE GENOMIC DNA]</scope>
    <source>
        <strain evidence="3">ATCC 200175</strain>
    </source>
</reference>